<evidence type="ECO:0000313" key="5">
    <source>
        <dbReference type="Proteomes" id="UP000623509"/>
    </source>
</evidence>
<dbReference type="EMBL" id="MDUX01000012">
    <property type="protein sequence ID" value="KAF7599907.1"/>
    <property type="molecule type" value="Genomic_DNA"/>
</dbReference>
<comment type="caution">
    <text evidence="3">The sequence shown here is derived from an EMBL/GenBank/DDBJ whole genome shotgun (WGS) entry which is preliminary data.</text>
</comment>
<sequence length="149" mass="16103">MSYADFPAYLTADHRHCDEQLGALRKLALAADSATAAQTFEALNHDVLAHFAAEEEVLFPAFESATGMSCGPTQVMRMEHAEARELLADLAEAVSGQDVDGVRGHGEALLILLQQHNMKEENILYPMAYNVAGANAGELGARIAGRRQH</sequence>
<reference evidence="3 4" key="2">
    <citation type="submission" date="2017-07" db="EMBL/GenBank/DDBJ databases">
        <title>Candidatus Dactylopiibacterium carminicum, a nitrogen-fixing symbiont of the cochineal insect Dactylopius coccus and Dactylopius opuntiae (Hemiptera: Coccoidea: Dactylopiidae).</title>
        <authorList>
            <person name="Vera A."/>
        </authorList>
    </citation>
    <scope>NUCLEOTIDE SEQUENCE [LARGE SCALE GENOMIC DNA]</scope>
    <source>
        <strain evidence="3 4">NFDCM</strain>
    </source>
</reference>
<evidence type="ECO:0000313" key="4">
    <source>
        <dbReference type="Proteomes" id="UP000216107"/>
    </source>
</evidence>
<dbReference type="Gene3D" id="1.20.120.520">
    <property type="entry name" value="nmb1532 protein domain like"/>
    <property type="match status" value="1"/>
</dbReference>
<feature type="domain" description="Hemerythrin-like" evidence="1">
    <location>
        <begin position="9"/>
        <end position="128"/>
    </location>
</feature>
<dbReference type="RefSeq" id="WP_095523907.1">
    <property type="nucleotide sequence ID" value="NZ_MDUX01000012.1"/>
</dbReference>
<dbReference type="Proteomes" id="UP000623509">
    <property type="component" value="Unassembled WGS sequence"/>
</dbReference>
<name>A0A272EVM0_9RHOO</name>
<dbReference type="AlphaFoldDB" id="A0A272EVM0"/>
<dbReference type="PANTHER" id="PTHR39966:SF3">
    <property type="entry name" value="DUF438 DOMAIN-CONTAINING PROTEIN"/>
    <property type="match status" value="1"/>
</dbReference>
<dbReference type="Pfam" id="PF01814">
    <property type="entry name" value="Hemerythrin"/>
    <property type="match status" value="1"/>
</dbReference>
<dbReference type="InterPro" id="IPR012312">
    <property type="entry name" value="Hemerythrin-like"/>
</dbReference>
<dbReference type="GO" id="GO:0005886">
    <property type="term" value="C:plasma membrane"/>
    <property type="evidence" value="ECO:0007669"/>
    <property type="project" value="TreeGrafter"/>
</dbReference>
<organism evidence="3 4">
    <name type="scientific">Candidatus Dactylopiibacterium carminicum</name>
    <dbReference type="NCBI Taxonomy" id="857335"/>
    <lineage>
        <taxon>Bacteria</taxon>
        <taxon>Pseudomonadati</taxon>
        <taxon>Pseudomonadota</taxon>
        <taxon>Betaproteobacteria</taxon>
        <taxon>Rhodocyclales</taxon>
        <taxon>Rhodocyclaceae</taxon>
        <taxon>Candidatus Dactylopiibacterium</taxon>
    </lineage>
</organism>
<evidence type="ECO:0000259" key="1">
    <source>
        <dbReference type="Pfam" id="PF01814"/>
    </source>
</evidence>
<dbReference type="PANTHER" id="PTHR39966">
    <property type="entry name" value="BLL2471 PROTEIN-RELATED"/>
    <property type="match status" value="1"/>
</dbReference>
<evidence type="ECO:0000313" key="2">
    <source>
        <dbReference type="EMBL" id="KAF7599907.1"/>
    </source>
</evidence>
<keyword evidence="5" id="KW-1185">Reference proteome</keyword>
<evidence type="ECO:0000313" key="3">
    <source>
        <dbReference type="EMBL" id="PAS94154.1"/>
    </source>
</evidence>
<protein>
    <submittedName>
        <fullName evidence="3">Hemerythrin HHE cation-binding protein</fullName>
    </submittedName>
</protein>
<reference evidence="2 5" key="1">
    <citation type="submission" date="2016-08" db="EMBL/GenBank/DDBJ databases">
        <title>Candidatus Dactylopiibacterium carminicum genome sequence.</title>
        <authorList>
            <person name="Ramirez-Puebla S.T."/>
            <person name="Ormeno-Orrillo E."/>
            <person name="Vera-Ponce De Leon A."/>
            <person name="Luis L."/>
            <person name="Sanchez-Flores A."/>
            <person name="Monica R."/>
            <person name="Martinez-Romero E."/>
        </authorList>
    </citation>
    <scope>NUCLEOTIDE SEQUENCE [LARGE SCALE GENOMIC DNA]</scope>
    <source>
        <strain evidence="2">END1</strain>
    </source>
</reference>
<accession>A0A272EVM0</accession>
<dbReference type="OrthoDB" id="9792554at2"/>
<proteinExistence type="predicted"/>
<dbReference type="Proteomes" id="UP000216107">
    <property type="component" value="Unassembled WGS sequence"/>
</dbReference>
<dbReference type="EMBL" id="NMRN01000009">
    <property type="protein sequence ID" value="PAS94154.1"/>
    <property type="molecule type" value="Genomic_DNA"/>
</dbReference>
<gene>
    <name evidence="2" type="ORF">BGI27_05520</name>
    <name evidence="3" type="ORF">CGU29_04825</name>
</gene>